<sequence length="424" mass="46947">MSNISLLLRTWMANLQTLSSPLLSAFYSAFRWIQCLTSNTFRRLQLLFATTFFARILGKPAPPRLKALIVSILYKGRPLAPCPYGGQPWDMELSGNHETAKALKDLLITKYQYSPNDITMMLDTETAKPCTRDNIIQGMQDLVFGARPGDRFVFFFAGHGGQKKAVKDTKEVDGMDEFIYPYDFRQDGDEILDDLINDLLVKPLPYGCQLTGIFDCCHSGTVMDLDHNFPSPGPSPGQGANSSRNSFLEDSQSHASAALSSATVTNLEQARGKLRKTPVRKPTLGLTATYTVDTLKSRGLPLNGGIQLKTTGQSEPPVNNVGVVSMQNDSPCAPALVTCWSACDDGQLVYENVRGEAAQKHLIQYIRDTDAPTYKGALLHLSEKLREDYEQRQKYNKGVDTDFESQRPQLGSSVLLNLESTFVL</sequence>
<dbReference type="GO" id="GO:0004197">
    <property type="term" value="F:cysteine-type endopeptidase activity"/>
    <property type="evidence" value="ECO:0007669"/>
    <property type="project" value="InterPro"/>
</dbReference>
<name>A0A166C3M9_9AGAM</name>
<reference evidence="4 5" key="1">
    <citation type="journal article" date="2016" name="Mol. Biol. Evol.">
        <title>Comparative Genomics of Early-Diverging Mushroom-Forming Fungi Provides Insights into the Origins of Lignocellulose Decay Capabilities.</title>
        <authorList>
            <person name="Nagy L.G."/>
            <person name="Riley R."/>
            <person name="Tritt A."/>
            <person name="Adam C."/>
            <person name="Daum C."/>
            <person name="Floudas D."/>
            <person name="Sun H."/>
            <person name="Yadav J.S."/>
            <person name="Pangilinan J."/>
            <person name="Larsson K.H."/>
            <person name="Matsuura K."/>
            <person name="Barry K."/>
            <person name="Labutti K."/>
            <person name="Kuo R."/>
            <person name="Ohm R.A."/>
            <person name="Bhattacharya S.S."/>
            <person name="Shirouzu T."/>
            <person name="Yoshinaga Y."/>
            <person name="Martin F.M."/>
            <person name="Grigoriev I.V."/>
            <person name="Hibbett D.S."/>
        </authorList>
    </citation>
    <scope>NUCLEOTIDE SEQUENCE [LARGE SCALE GENOMIC DNA]</scope>
    <source>
        <strain evidence="4 5">HHB10207 ss-3</strain>
    </source>
</reference>
<dbReference type="GO" id="GO:0006508">
    <property type="term" value="P:proteolysis"/>
    <property type="evidence" value="ECO:0007669"/>
    <property type="project" value="InterPro"/>
</dbReference>
<dbReference type="PANTHER" id="PTHR48104:SF30">
    <property type="entry name" value="METACASPASE-1"/>
    <property type="match status" value="1"/>
</dbReference>
<dbReference type="OrthoDB" id="3223806at2759"/>
<dbReference type="Proteomes" id="UP000076798">
    <property type="component" value="Unassembled WGS sequence"/>
</dbReference>
<protein>
    <recommendedName>
        <fullName evidence="3">Peptidase C14 caspase domain-containing protein</fullName>
    </recommendedName>
</protein>
<dbReference type="Pfam" id="PF00656">
    <property type="entry name" value="Peptidase_C14"/>
    <property type="match status" value="1"/>
</dbReference>
<evidence type="ECO:0000313" key="4">
    <source>
        <dbReference type="EMBL" id="KZT37041.1"/>
    </source>
</evidence>
<dbReference type="PANTHER" id="PTHR48104">
    <property type="entry name" value="METACASPASE-4"/>
    <property type="match status" value="1"/>
</dbReference>
<feature type="region of interest" description="Disordered" evidence="2">
    <location>
        <begin position="227"/>
        <end position="252"/>
    </location>
</feature>
<evidence type="ECO:0000256" key="2">
    <source>
        <dbReference type="SAM" id="MobiDB-lite"/>
    </source>
</evidence>
<dbReference type="Gene3D" id="3.40.50.12660">
    <property type="match status" value="2"/>
</dbReference>
<dbReference type="GO" id="GO:0005737">
    <property type="term" value="C:cytoplasm"/>
    <property type="evidence" value="ECO:0007669"/>
    <property type="project" value="TreeGrafter"/>
</dbReference>
<organism evidence="4 5">
    <name type="scientific">Sistotremastrum suecicum HHB10207 ss-3</name>
    <dbReference type="NCBI Taxonomy" id="1314776"/>
    <lineage>
        <taxon>Eukaryota</taxon>
        <taxon>Fungi</taxon>
        <taxon>Dikarya</taxon>
        <taxon>Basidiomycota</taxon>
        <taxon>Agaricomycotina</taxon>
        <taxon>Agaricomycetes</taxon>
        <taxon>Sistotremastrales</taxon>
        <taxon>Sistotremastraceae</taxon>
        <taxon>Sistotremastrum</taxon>
    </lineage>
</organism>
<dbReference type="InterPro" id="IPR011600">
    <property type="entry name" value="Pept_C14_caspase"/>
</dbReference>
<evidence type="ECO:0000313" key="5">
    <source>
        <dbReference type="Proteomes" id="UP000076798"/>
    </source>
</evidence>
<keyword evidence="5" id="KW-1185">Reference proteome</keyword>
<proteinExistence type="inferred from homology"/>
<evidence type="ECO:0000259" key="3">
    <source>
        <dbReference type="Pfam" id="PF00656"/>
    </source>
</evidence>
<dbReference type="AlphaFoldDB" id="A0A166C3M9"/>
<feature type="compositionally biased region" description="Polar residues" evidence="2">
    <location>
        <begin position="238"/>
        <end position="250"/>
    </location>
</feature>
<accession>A0A166C3M9</accession>
<dbReference type="EMBL" id="KV428093">
    <property type="protein sequence ID" value="KZT37041.1"/>
    <property type="molecule type" value="Genomic_DNA"/>
</dbReference>
<gene>
    <name evidence="4" type="ORF">SISSUDRAFT_1049075</name>
</gene>
<feature type="domain" description="Peptidase C14 caspase" evidence="3">
    <location>
        <begin position="90"/>
        <end position="397"/>
    </location>
</feature>
<evidence type="ECO:0000256" key="1">
    <source>
        <dbReference type="ARBA" id="ARBA00009005"/>
    </source>
</evidence>
<dbReference type="InterPro" id="IPR050452">
    <property type="entry name" value="Metacaspase"/>
</dbReference>
<comment type="similarity">
    <text evidence="1">Belongs to the peptidase C14B family.</text>
</comment>